<keyword evidence="1" id="KW-0472">Membrane</keyword>
<protein>
    <submittedName>
        <fullName evidence="2">DUF4381 domain-containing protein</fullName>
    </submittedName>
</protein>
<dbReference type="Proteomes" id="UP001595593">
    <property type="component" value="Unassembled WGS sequence"/>
</dbReference>
<organism evidence="2 3">
    <name type="scientific">Teichococcus globiformis</name>
    <dbReference type="NCBI Taxonomy" id="2307229"/>
    <lineage>
        <taxon>Bacteria</taxon>
        <taxon>Pseudomonadati</taxon>
        <taxon>Pseudomonadota</taxon>
        <taxon>Alphaproteobacteria</taxon>
        <taxon>Acetobacterales</taxon>
        <taxon>Roseomonadaceae</taxon>
        <taxon>Roseomonas</taxon>
    </lineage>
</organism>
<dbReference type="EMBL" id="JBHRTN010000020">
    <property type="protein sequence ID" value="MFC3127189.1"/>
    <property type="molecule type" value="Genomic_DNA"/>
</dbReference>
<comment type="caution">
    <text evidence="2">The sequence shown here is derived from an EMBL/GenBank/DDBJ whole genome shotgun (WGS) entry which is preliminary data.</text>
</comment>
<keyword evidence="1" id="KW-1133">Transmembrane helix</keyword>
<accession>A0ABV7G393</accession>
<dbReference type="InterPro" id="IPR025489">
    <property type="entry name" value="DUF4381"/>
</dbReference>
<evidence type="ECO:0000313" key="3">
    <source>
        <dbReference type="Proteomes" id="UP001595593"/>
    </source>
</evidence>
<name>A0ABV7G393_9PROT</name>
<keyword evidence="3" id="KW-1185">Reference proteome</keyword>
<evidence type="ECO:0000313" key="2">
    <source>
        <dbReference type="EMBL" id="MFC3127189.1"/>
    </source>
</evidence>
<proteinExistence type="predicted"/>
<gene>
    <name evidence="2" type="ORF">ACFOD4_19145</name>
</gene>
<feature type="transmembrane region" description="Helical" evidence="1">
    <location>
        <begin position="29"/>
        <end position="49"/>
    </location>
</feature>
<dbReference type="RefSeq" id="WP_379599031.1">
    <property type="nucleotide sequence ID" value="NZ_JBHRTN010000020.1"/>
</dbReference>
<reference evidence="3" key="1">
    <citation type="journal article" date="2019" name="Int. J. Syst. Evol. Microbiol.">
        <title>The Global Catalogue of Microorganisms (GCM) 10K type strain sequencing project: providing services to taxonomists for standard genome sequencing and annotation.</title>
        <authorList>
            <consortium name="The Broad Institute Genomics Platform"/>
            <consortium name="The Broad Institute Genome Sequencing Center for Infectious Disease"/>
            <person name="Wu L."/>
            <person name="Ma J."/>
        </authorList>
    </citation>
    <scope>NUCLEOTIDE SEQUENCE [LARGE SCALE GENOMIC DNA]</scope>
    <source>
        <strain evidence="3">KCTC 52094</strain>
    </source>
</reference>
<keyword evidence="1" id="KW-0812">Transmembrane</keyword>
<evidence type="ECO:0000256" key="1">
    <source>
        <dbReference type="SAM" id="Phobius"/>
    </source>
</evidence>
<dbReference type="Pfam" id="PF14316">
    <property type="entry name" value="DUF4381"/>
    <property type="match status" value="1"/>
</dbReference>
<sequence length="147" mass="16219">MSPSAMPSREAMHGLIEPPPVSFWPATPAWLILLLLALLLIAWLALRALRAWRRGAYRREALRILETAGSTDAAAILKRVALAAWPRSRVAALSGAEWAAFLQRTAPRAALDPVMAGRLAQAAYATELDPPMRDAAARWIRRHDPRL</sequence>